<keyword evidence="1" id="KW-0472">Membrane</keyword>
<reference evidence="3 4" key="1">
    <citation type="submission" date="2017-07" db="EMBL/GenBank/DDBJ databases">
        <title>Isolation and development of strain Bacillus megaterium SR7 for enhanced growth and metabolite production under supercritical carbon dioxide.</title>
        <authorList>
            <person name="Freedman A.J.E."/>
            <person name="Peet K.C."/>
            <person name="Boock J.T."/>
            <person name="Penn K."/>
            <person name="Prather K.L.J."/>
            <person name="Thompson J.R."/>
        </authorList>
    </citation>
    <scope>NUCLEOTIDE SEQUENCE [LARGE SCALE GENOMIC DNA]</scope>
    <source>
        <strain evidence="3 4">SR7</strain>
    </source>
</reference>
<feature type="domain" description="LiaF transmembrane" evidence="2">
    <location>
        <begin position="7"/>
        <end position="102"/>
    </location>
</feature>
<accession>A0AA86I431</accession>
<dbReference type="AlphaFoldDB" id="A0AA86I431"/>
<evidence type="ECO:0000313" key="3">
    <source>
        <dbReference type="EMBL" id="AXI31563.1"/>
    </source>
</evidence>
<proteinExistence type="predicted"/>
<evidence type="ECO:0000259" key="2">
    <source>
        <dbReference type="Pfam" id="PF22570"/>
    </source>
</evidence>
<dbReference type="Pfam" id="PF22570">
    <property type="entry name" value="LiaF-TM"/>
    <property type="match status" value="1"/>
</dbReference>
<feature type="transmembrane region" description="Helical" evidence="1">
    <location>
        <begin position="32"/>
        <end position="52"/>
    </location>
</feature>
<keyword evidence="1" id="KW-1133">Transmembrane helix</keyword>
<sequence>MKKQSMFFGVLLVGFGIFFLLNELHMSIAAKVYTWPVLLILIGAALLTESALSQDHSNLLASYILITLGIHFYLSEQIPFWPTNISMVVFMVAISFLLSARKAKSGFFQGGTLLIIAILMMFSDRLKLFLPKVEDGVNYLTTFWPILLLLVGLYLLFFKRK</sequence>
<feature type="transmembrane region" description="Helical" evidence="1">
    <location>
        <begin position="59"/>
        <end position="74"/>
    </location>
</feature>
<evidence type="ECO:0000256" key="1">
    <source>
        <dbReference type="SAM" id="Phobius"/>
    </source>
</evidence>
<feature type="transmembrane region" description="Helical" evidence="1">
    <location>
        <begin position="7"/>
        <end position="26"/>
    </location>
</feature>
<keyword evidence="1" id="KW-0812">Transmembrane</keyword>
<evidence type="ECO:0000313" key="4">
    <source>
        <dbReference type="Proteomes" id="UP000253834"/>
    </source>
</evidence>
<gene>
    <name evidence="3" type="ORF">CIB87_21875</name>
</gene>
<organism evidence="3 4">
    <name type="scientific">Priestia megaterium</name>
    <name type="common">Bacillus megaterium</name>
    <dbReference type="NCBI Taxonomy" id="1404"/>
    <lineage>
        <taxon>Bacteria</taxon>
        <taxon>Bacillati</taxon>
        <taxon>Bacillota</taxon>
        <taxon>Bacilli</taxon>
        <taxon>Bacillales</taxon>
        <taxon>Bacillaceae</taxon>
        <taxon>Priestia</taxon>
    </lineage>
</organism>
<dbReference type="InterPro" id="IPR054331">
    <property type="entry name" value="LiaF_TM"/>
</dbReference>
<feature type="transmembrane region" description="Helical" evidence="1">
    <location>
        <begin position="105"/>
        <end position="122"/>
    </location>
</feature>
<feature type="transmembrane region" description="Helical" evidence="1">
    <location>
        <begin position="80"/>
        <end position="98"/>
    </location>
</feature>
<name>A0AA86I431_PRIMG</name>
<feature type="transmembrane region" description="Helical" evidence="1">
    <location>
        <begin position="142"/>
        <end position="158"/>
    </location>
</feature>
<dbReference type="Proteomes" id="UP000253834">
    <property type="component" value="Chromosome"/>
</dbReference>
<dbReference type="RefSeq" id="WP_114896835.1">
    <property type="nucleotide sequence ID" value="NZ_CP022674.1"/>
</dbReference>
<dbReference type="EMBL" id="CP022674">
    <property type="protein sequence ID" value="AXI31563.1"/>
    <property type="molecule type" value="Genomic_DNA"/>
</dbReference>
<protein>
    <recommendedName>
        <fullName evidence="2">LiaF transmembrane domain-containing protein</fullName>
    </recommendedName>
</protein>